<dbReference type="InterPro" id="IPR009288">
    <property type="entry name" value="AIG2-like_dom"/>
</dbReference>
<organism evidence="5 6">
    <name type="scientific">Candidatus Limousia pullorum</name>
    <dbReference type="NCBI Taxonomy" id="2840860"/>
    <lineage>
        <taxon>Bacteria</taxon>
        <taxon>Bacillati</taxon>
        <taxon>Bacillota</taxon>
        <taxon>Clostridia</taxon>
        <taxon>Eubacteriales</taxon>
        <taxon>Oscillospiraceae</taxon>
        <taxon>Oscillospiraceae incertae sedis</taxon>
        <taxon>Candidatus Limousia</taxon>
    </lineage>
</organism>
<comment type="caution">
    <text evidence="5">The sequence shown here is derived from an EMBL/GenBank/DDBJ whole genome shotgun (WGS) entry which is preliminary data.</text>
</comment>
<proteinExistence type="predicted"/>
<evidence type="ECO:0000259" key="4">
    <source>
        <dbReference type="Pfam" id="PF06094"/>
    </source>
</evidence>
<dbReference type="AlphaFoldDB" id="A0A9D1LY57"/>
<dbReference type="GO" id="GO:0003839">
    <property type="term" value="F:gamma-glutamylcyclotransferase activity"/>
    <property type="evidence" value="ECO:0007669"/>
    <property type="project" value="InterPro"/>
</dbReference>
<evidence type="ECO:0000256" key="2">
    <source>
        <dbReference type="PIRSR" id="PIRSR617939-1"/>
    </source>
</evidence>
<sequence>MEKRYYGAYGSNLNIRQMKMRCPQARIVGTSVLENNQLFFKGSKTGYYLTVEPKENCKVPIAVWEVTQADELSLDRYEGFPIFYYKKEIVLPVKGIKTGKVRNRKVFLYIMHEDRPIGKPSSLYLRTCLEGYRDFGFDNKPLINAYLNCGGNI</sequence>
<reference evidence="5" key="1">
    <citation type="submission" date="2020-10" db="EMBL/GenBank/DDBJ databases">
        <authorList>
            <person name="Gilroy R."/>
        </authorList>
    </citation>
    <scope>NUCLEOTIDE SEQUENCE</scope>
    <source>
        <strain evidence="5">ChiGjej1B1-1684</strain>
    </source>
</reference>
<protein>
    <submittedName>
        <fullName evidence="5">Gamma-glutamylcyclotransferase</fullName>
    </submittedName>
</protein>
<feature type="binding site" evidence="3">
    <location>
        <position position="124"/>
    </location>
    <ligand>
        <name>substrate</name>
    </ligand>
</feature>
<dbReference type="EMBL" id="DVNG01000055">
    <property type="protein sequence ID" value="HIU50132.1"/>
    <property type="molecule type" value="Genomic_DNA"/>
</dbReference>
<dbReference type="PANTHER" id="PTHR12935">
    <property type="entry name" value="GAMMA-GLUTAMYLCYCLOTRANSFERASE"/>
    <property type="match status" value="1"/>
</dbReference>
<feature type="binding site" evidence="3">
    <location>
        <begin position="6"/>
        <end position="11"/>
    </location>
    <ligand>
        <name>substrate</name>
    </ligand>
</feature>
<dbReference type="Proteomes" id="UP000824118">
    <property type="component" value="Unassembled WGS sequence"/>
</dbReference>
<evidence type="ECO:0000256" key="3">
    <source>
        <dbReference type="PIRSR" id="PIRSR617939-2"/>
    </source>
</evidence>
<keyword evidence="1" id="KW-0456">Lyase</keyword>
<dbReference type="PANTHER" id="PTHR12935:SF0">
    <property type="entry name" value="GAMMA-GLUTAMYLCYCLOTRANSFERASE"/>
    <property type="match status" value="1"/>
</dbReference>
<name>A0A9D1LY57_9FIRM</name>
<dbReference type="InterPro" id="IPR017939">
    <property type="entry name" value="G-Glutamylcylcotransferase"/>
</dbReference>
<dbReference type="InterPro" id="IPR036568">
    <property type="entry name" value="GGCT-like_sf"/>
</dbReference>
<accession>A0A9D1LY57</accession>
<dbReference type="Pfam" id="PF06094">
    <property type="entry name" value="GGACT"/>
    <property type="match status" value="1"/>
</dbReference>
<reference evidence="5" key="2">
    <citation type="journal article" date="2021" name="PeerJ">
        <title>Extensive microbial diversity within the chicken gut microbiome revealed by metagenomics and culture.</title>
        <authorList>
            <person name="Gilroy R."/>
            <person name="Ravi A."/>
            <person name="Getino M."/>
            <person name="Pursley I."/>
            <person name="Horton D.L."/>
            <person name="Alikhan N.F."/>
            <person name="Baker D."/>
            <person name="Gharbi K."/>
            <person name="Hall N."/>
            <person name="Watson M."/>
            <person name="Adriaenssens E.M."/>
            <person name="Foster-Nyarko E."/>
            <person name="Jarju S."/>
            <person name="Secka A."/>
            <person name="Antonio M."/>
            <person name="Oren A."/>
            <person name="Chaudhuri R.R."/>
            <person name="La Ragione R."/>
            <person name="Hildebrand F."/>
            <person name="Pallen M.J."/>
        </authorList>
    </citation>
    <scope>NUCLEOTIDE SEQUENCE</scope>
    <source>
        <strain evidence="5">ChiGjej1B1-1684</strain>
    </source>
</reference>
<dbReference type="CDD" id="cd06661">
    <property type="entry name" value="GGCT_like"/>
    <property type="match status" value="1"/>
</dbReference>
<feature type="active site" description="Proton acceptor" evidence="2">
    <location>
        <position position="78"/>
    </location>
</feature>
<feature type="domain" description="Gamma-glutamylcyclotransferase AIG2-like" evidence="4">
    <location>
        <begin position="8"/>
        <end position="113"/>
    </location>
</feature>
<evidence type="ECO:0000313" key="6">
    <source>
        <dbReference type="Proteomes" id="UP000824118"/>
    </source>
</evidence>
<dbReference type="Gene3D" id="3.10.490.10">
    <property type="entry name" value="Gamma-glutamyl cyclotransferase-like"/>
    <property type="match status" value="1"/>
</dbReference>
<evidence type="ECO:0000256" key="1">
    <source>
        <dbReference type="ARBA" id="ARBA00023239"/>
    </source>
</evidence>
<dbReference type="SUPFAM" id="SSF110857">
    <property type="entry name" value="Gamma-glutamyl cyclotransferase-like"/>
    <property type="match status" value="1"/>
</dbReference>
<evidence type="ECO:0000313" key="5">
    <source>
        <dbReference type="EMBL" id="HIU50132.1"/>
    </source>
</evidence>
<gene>
    <name evidence="5" type="ORF">IAD22_03865</name>
</gene>
<dbReference type="InterPro" id="IPR013024">
    <property type="entry name" value="GGCT-like"/>
</dbReference>